<feature type="region of interest" description="Disordered" evidence="1">
    <location>
        <begin position="48"/>
        <end position="91"/>
    </location>
</feature>
<evidence type="ECO:0000313" key="2">
    <source>
        <dbReference type="EMBL" id="KAJ7622985.1"/>
    </source>
</evidence>
<accession>A0AAD7BJC3</accession>
<evidence type="ECO:0000313" key="3">
    <source>
        <dbReference type="Proteomes" id="UP001221757"/>
    </source>
</evidence>
<protein>
    <submittedName>
        <fullName evidence="2">Uncharacterized protein</fullName>
    </submittedName>
</protein>
<gene>
    <name evidence="2" type="ORF">B0H17DRAFT_1219095</name>
</gene>
<feature type="compositionally biased region" description="Acidic residues" evidence="1">
    <location>
        <begin position="58"/>
        <end position="67"/>
    </location>
</feature>
<comment type="caution">
    <text evidence="2">The sequence shown here is derived from an EMBL/GenBank/DDBJ whole genome shotgun (WGS) entry which is preliminary data.</text>
</comment>
<dbReference type="EMBL" id="JARKIE010000636">
    <property type="protein sequence ID" value="KAJ7622985.1"/>
    <property type="molecule type" value="Genomic_DNA"/>
</dbReference>
<dbReference type="Proteomes" id="UP001221757">
    <property type="component" value="Unassembled WGS sequence"/>
</dbReference>
<organism evidence="2 3">
    <name type="scientific">Mycena rosella</name>
    <name type="common">Pink bonnet</name>
    <name type="synonym">Agaricus rosellus</name>
    <dbReference type="NCBI Taxonomy" id="1033263"/>
    <lineage>
        <taxon>Eukaryota</taxon>
        <taxon>Fungi</taxon>
        <taxon>Dikarya</taxon>
        <taxon>Basidiomycota</taxon>
        <taxon>Agaricomycotina</taxon>
        <taxon>Agaricomycetes</taxon>
        <taxon>Agaricomycetidae</taxon>
        <taxon>Agaricales</taxon>
        <taxon>Marasmiineae</taxon>
        <taxon>Mycenaceae</taxon>
        <taxon>Mycena</taxon>
    </lineage>
</organism>
<feature type="compositionally biased region" description="Basic and acidic residues" evidence="1">
    <location>
        <begin position="48"/>
        <end position="57"/>
    </location>
</feature>
<evidence type="ECO:0000256" key="1">
    <source>
        <dbReference type="SAM" id="MobiDB-lite"/>
    </source>
</evidence>
<sequence>MSWVSEQRQWHCFLAIHAGAHTHAYFYSHEPCFDFAAALIKPVVLEREGTDEDHKDSDDESDDEDNTAADGLDGHVPPLAARPNRVNDASLPPIPDCMPPPSFECAPDADGIEFSTPLAARPNRVNDVALPPIPDCAPPPSFECTPGVDSIAPSSPDDMDDFVAPLPAAPDHWNNVDDVSPHLAPDREPSPPLKRARTVLDDMHAGKKPQTHSHRNRAAKRTHKIEKEGHAPHTSTFLRKHAHAPLATALRVVIDAITFPATHGAYAAKVESPDEKWGSKKPRPLKELVHMGFDVVKWNGYDTWPLVDAHGRIFAMLVGQPRNSAWDTDGMAATFPAAMRRHRHGLFAVINVGLSYGKGQTIPSALRVDPQYVGIAERTS</sequence>
<name>A0AAD7BJC3_MYCRO</name>
<proteinExistence type="predicted"/>
<dbReference type="AlphaFoldDB" id="A0AAD7BJC3"/>
<reference evidence="2" key="1">
    <citation type="submission" date="2023-03" db="EMBL/GenBank/DDBJ databases">
        <title>Massive genome expansion in bonnet fungi (Mycena s.s.) driven by repeated elements and novel gene families across ecological guilds.</title>
        <authorList>
            <consortium name="Lawrence Berkeley National Laboratory"/>
            <person name="Harder C.B."/>
            <person name="Miyauchi S."/>
            <person name="Viragh M."/>
            <person name="Kuo A."/>
            <person name="Thoen E."/>
            <person name="Andreopoulos B."/>
            <person name="Lu D."/>
            <person name="Skrede I."/>
            <person name="Drula E."/>
            <person name="Henrissat B."/>
            <person name="Morin E."/>
            <person name="Kohler A."/>
            <person name="Barry K."/>
            <person name="LaButti K."/>
            <person name="Morin E."/>
            <person name="Salamov A."/>
            <person name="Lipzen A."/>
            <person name="Mereny Z."/>
            <person name="Hegedus B."/>
            <person name="Baldrian P."/>
            <person name="Stursova M."/>
            <person name="Weitz H."/>
            <person name="Taylor A."/>
            <person name="Grigoriev I.V."/>
            <person name="Nagy L.G."/>
            <person name="Martin F."/>
            <person name="Kauserud H."/>
        </authorList>
    </citation>
    <scope>NUCLEOTIDE SEQUENCE</scope>
    <source>
        <strain evidence="2">CBHHK067</strain>
    </source>
</reference>
<keyword evidence="3" id="KW-1185">Reference proteome</keyword>